<dbReference type="Proteomes" id="UP000034231">
    <property type="component" value="Unassembled WGS sequence"/>
</dbReference>
<reference evidence="1 2" key="1">
    <citation type="journal article" date="2015" name="Nature">
        <title>rRNA introns, odd ribosomes, and small enigmatic genomes across a large radiation of phyla.</title>
        <authorList>
            <person name="Brown C.T."/>
            <person name="Hug L.A."/>
            <person name="Thomas B.C."/>
            <person name="Sharon I."/>
            <person name="Castelle C.J."/>
            <person name="Singh A."/>
            <person name="Wilkins M.J."/>
            <person name="Williams K.H."/>
            <person name="Banfield J.F."/>
        </authorList>
    </citation>
    <scope>NUCLEOTIDE SEQUENCE [LARGE SCALE GENOMIC DNA]</scope>
</reference>
<dbReference type="InterPro" id="IPR036439">
    <property type="entry name" value="Dockerin_dom_sf"/>
</dbReference>
<evidence type="ECO:0008006" key="3">
    <source>
        <dbReference type="Google" id="ProtNLM"/>
    </source>
</evidence>
<sequence length="558" mass="57837">SVSSAAACPSSNCTSDTNCPKPTSVPVVATATKIPTQSPISTPNPIMPSPTPVVGPGQSAACKAVGGTCLSSSFPQCPSTTAVDNSLGCPVAYYLTAAVQGCCVPANKPIGALCTYDSQCNSGNCMKYANEPKRCVAKLANGENCNVASNCDSGRCVYVNAFTLKCAPLPDGTICQANETCASGICYMGKCEPSKPTLGTCSASQENQYRCDNGFSTSCKKTSDSHMTIFYAWFRMGDYCTNGCDTTAGANFGKCKPAPSATPIPTVAVSPTATPTPSAYTCTKTAGQHCFTNAATCTENGGIRGTGTCQSNLYCCKTTIAPTATPTPKSPIPPSCDCVAGKWTGSLCTDESPEDTCGIVTPPATCDPAKYKGDKSGDIWLHFDDSYTAGCICGGDYHYVCANQFWACGDGRKDTNCPSCIAECPDRNDKSLLLSCTPSDSDGTTLAIKCSGVGLKASCGGKTYCCPSVGAEWTTDLSKCDGGGTCTQCAGKPDAKVKGDADCSGATNINDASIWRSEFIEGELGTVIKNSWNADFDCNGKVNLNDISIWRDNFIKGL</sequence>
<proteinExistence type="predicted"/>
<dbReference type="AlphaFoldDB" id="A0A0G0KMP4"/>
<dbReference type="EMBL" id="LBTX01000005">
    <property type="protein sequence ID" value="KKQ50434.1"/>
    <property type="molecule type" value="Genomic_DNA"/>
</dbReference>
<organism evidence="1 2">
    <name type="scientific">Candidatus Shapirobacteria bacterium GW2011_GWE1_38_10</name>
    <dbReference type="NCBI Taxonomy" id="1618488"/>
    <lineage>
        <taxon>Bacteria</taxon>
        <taxon>Candidatus Shapironibacteriota</taxon>
    </lineage>
</organism>
<dbReference type="GO" id="GO:0000272">
    <property type="term" value="P:polysaccharide catabolic process"/>
    <property type="evidence" value="ECO:0007669"/>
    <property type="project" value="InterPro"/>
</dbReference>
<feature type="non-terminal residue" evidence="1">
    <location>
        <position position="1"/>
    </location>
</feature>
<comment type="caution">
    <text evidence="1">The sequence shown here is derived from an EMBL/GenBank/DDBJ whole genome shotgun (WGS) entry which is preliminary data.</text>
</comment>
<protein>
    <recommendedName>
        <fullName evidence="3">Dockerin domain-containing protein</fullName>
    </recommendedName>
</protein>
<gene>
    <name evidence="1" type="ORF">US68_C0005G0001</name>
</gene>
<dbReference type="Gene3D" id="1.10.1330.10">
    <property type="entry name" value="Dockerin domain"/>
    <property type="match status" value="1"/>
</dbReference>
<name>A0A0G0KMP4_9BACT</name>
<evidence type="ECO:0000313" key="2">
    <source>
        <dbReference type="Proteomes" id="UP000034231"/>
    </source>
</evidence>
<accession>A0A0G0KMP4</accession>
<evidence type="ECO:0000313" key="1">
    <source>
        <dbReference type="EMBL" id="KKQ50434.1"/>
    </source>
</evidence>